<dbReference type="NCBIfam" id="TIGR00018">
    <property type="entry name" value="panC"/>
    <property type="match status" value="1"/>
</dbReference>
<dbReference type="GO" id="GO:0005829">
    <property type="term" value="C:cytosol"/>
    <property type="evidence" value="ECO:0007669"/>
    <property type="project" value="TreeGrafter"/>
</dbReference>
<dbReference type="Proteomes" id="UP000187735">
    <property type="component" value="Chromosome"/>
</dbReference>
<dbReference type="InterPro" id="IPR004821">
    <property type="entry name" value="Cyt_trans-like"/>
</dbReference>
<evidence type="ECO:0000256" key="5">
    <source>
        <dbReference type="ARBA" id="ARBA00014155"/>
    </source>
</evidence>
<dbReference type="SUPFAM" id="SSF52374">
    <property type="entry name" value="Nucleotidylyl transferase"/>
    <property type="match status" value="1"/>
</dbReference>
<organism evidence="14 15">
    <name type="scientific">Fuerstiella marisgermanici</name>
    <dbReference type="NCBI Taxonomy" id="1891926"/>
    <lineage>
        <taxon>Bacteria</taxon>
        <taxon>Pseudomonadati</taxon>
        <taxon>Planctomycetota</taxon>
        <taxon>Planctomycetia</taxon>
        <taxon>Planctomycetales</taxon>
        <taxon>Planctomycetaceae</taxon>
        <taxon>Fuerstiella</taxon>
    </lineage>
</organism>
<protein>
    <recommendedName>
        <fullName evidence="5 13">Pantothenate synthetase</fullName>
        <shortName evidence="13">PS</shortName>
        <ecNumber evidence="4 13">6.3.2.1</ecNumber>
    </recommendedName>
    <alternativeName>
        <fullName evidence="13">Pantoate--beta-alanine ligase</fullName>
    </alternativeName>
    <alternativeName>
        <fullName evidence="13">Pantoate-activating enzyme</fullName>
    </alternativeName>
</protein>
<dbReference type="PANTHER" id="PTHR21299">
    <property type="entry name" value="CYTIDYLATE KINASE/PANTOATE-BETA-ALANINE LIGASE"/>
    <property type="match status" value="1"/>
</dbReference>
<comment type="miscellaneous">
    <text evidence="13">The reaction proceeds by a bi uni uni bi ping pong mechanism.</text>
</comment>
<comment type="pathway">
    <text evidence="2 13">Cofactor biosynthesis; (R)-pantothenate biosynthesis; (R)-pantothenate from (R)-pantoate and beta-alanine: step 1/1.</text>
</comment>
<feature type="active site" description="Proton donor" evidence="13">
    <location>
        <position position="37"/>
    </location>
</feature>
<evidence type="ECO:0000256" key="12">
    <source>
        <dbReference type="ARBA" id="ARBA00055042"/>
    </source>
</evidence>
<evidence type="ECO:0000256" key="2">
    <source>
        <dbReference type="ARBA" id="ARBA00004990"/>
    </source>
</evidence>
<dbReference type="OrthoDB" id="9773087at2"/>
<dbReference type="Gene3D" id="3.40.50.620">
    <property type="entry name" value="HUPs"/>
    <property type="match status" value="1"/>
</dbReference>
<evidence type="ECO:0000256" key="1">
    <source>
        <dbReference type="ARBA" id="ARBA00004496"/>
    </source>
</evidence>
<sequence length="285" mass="31427">MIVEAKPNAVRKLVQQQRSRGAVVGVVPTMGALHAGHVSLVEAARASCDFVVATIFVNPTQFGPNEDFGRYPRTLEDDLSRCKNADADLVFTPDTSDMYLADAETTVRVNKLTTKLEGAMRPGHFDGVTTIVAKLFNVTVPDRAYFGQKDYQQQLVIKRMVRDLDWGIEVVTCPIIREPDGLAMSSRNRYLSPDDRQRALALQRALRFAADRAENSGDSAAEIQAQMRQMISSTDGVELDYAVIVDSETLENVDDRPATATALVAAKLGKTRLIDNQILRFRPAA</sequence>
<dbReference type="NCBIfam" id="TIGR00125">
    <property type="entry name" value="cyt_tran_rel"/>
    <property type="match status" value="1"/>
</dbReference>
<evidence type="ECO:0000256" key="8">
    <source>
        <dbReference type="ARBA" id="ARBA00022655"/>
    </source>
</evidence>
<comment type="catalytic activity">
    <reaction evidence="11 13">
        <text>(R)-pantoate + beta-alanine + ATP = (R)-pantothenate + AMP + diphosphate + H(+)</text>
        <dbReference type="Rhea" id="RHEA:10912"/>
        <dbReference type="ChEBI" id="CHEBI:15378"/>
        <dbReference type="ChEBI" id="CHEBI:15980"/>
        <dbReference type="ChEBI" id="CHEBI:29032"/>
        <dbReference type="ChEBI" id="CHEBI:30616"/>
        <dbReference type="ChEBI" id="CHEBI:33019"/>
        <dbReference type="ChEBI" id="CHEBI:57966"/>
        <dbReference type="ChEBI" id="CHEBI:456215"/>
        <dbReference type="EC" id="6.3.2.1"/>
    </reaction>
</comment>
<evidence type="ECO:0000256" key="7">
    <source>
        <dbReference type="ARBA" id="ARBA00022598"/>
    </source>
</evidence>
<feature type="binding site" evidence="13">
    <location>
        <position position="153"/>
    </location>
    <ligand>
        <name>(R)-pantoate</name>
        <dbReference type="ChEBI" id="CHEBI:15980"/>
    </ligand>
</feature>
<dbReference type="InterPro" id="IPR042176">
    <property type="entry name" value="Pantoate_ligase_C"/>
</dbReference>
<evidence type="ECO:0000256" key="9">
    <source>
        <dbReference type="ARBA" id="ARBA00022741"/>
    </source>
</evidence>
<dbReference type="FunFam" id="3.40.50.620:FF:000114">
    <property type="entry name" value="Pantothenate synthetase"/>
    <property type="match status" value="1"/>
</dbReference>
<evidence type="ECO:0000256" key="4">
    <source>
        <dbReference type="ARBA" id="ARBA00012219"/>
    </source>
</evidence>
<dbReference type="GO" id="GO:0004592">
    <property type="term" value="F:pantoate-beta-alanine ligase activity"/>
    <property type="evidence" value="ECO:0007669"/>
    <property type="project" value="UniProtKB-UniRule"/>
</dbReference>
<dbReference type="UniPathway" id="UPA00028">
    <property type="reaction ID" value="UER00005"/>
</dbReference>
<feature type="binding site" evidence="13">
    <location>
        <position position="176"/>
    </location>
    <ligand>
        <name>ATP</name>
        <dbReference type="ChEBI" id="CHEBI:30616"/>
    </ligand>
</feature>
<evidence type="ECO:0000256" key="3">
    <source>
        <dbReference type="ARBA" id="ARBA00009256"/>
    </source>
</evidence>
<accession>A0A1P8WNI5</accession>
<comment type="subunit">
    <text evidence="13">Homodimer.</text>
</comment>
<keyword evidence="7 13" id="KW-0436">Ligase</keyword>
<dbReference type="HAMAP" id="MF_00158">
    <property type="entry name" value="PanC"/>
    <property type="match status" value="1"/>
</dbReference>
<dbReference type="EMBL" id="CP017641">
    <property type="protein sequence ID" value="APZ95624.1"/>
    <property type="molecule type" value="Genomic_DNA"/>
</dbReference>
<feature type="binding site" evidence="13">
    <location>
        <begin position="184"/>
        <end position="187"/>
    </location>
    <ligand>
        <name>ATP</name>
        <dbReference type="ChEBI" id="CHEBI:30616"/>
    </ligand>
</feature>
<dbReference type="Pfam" id="PF02569">
    <property type="entry name" value="Pantoate_ligase"/>
    <property type="match status" value="1"/>
</dbReference>
<feature type="binding site" evidence="13">
    <location>
        <position position="61"/>
    </location>
    <ligand>
        <name>beta-alanine</name>
        <dbReference type="ChEBI" id="CHEBI:57966"/>
    </ligand>
</feature>
<dbReference type="RefSeq" id="WP_077026766.1">
    <property type="nucleotide sequence ID" value="NZ_CP017641.1"/>
</dbReference>
<dbReference type="InterPro" id="IPR014729">
    <property type="entry name" value="Rossmann-like_a/b/a_fold"/>
</dbReference>
<proteinExistence type="inferred from homology"/>
<dbReference type="GO" id="GO:0015940">
    <property type="term" value="P:pantothenate biosynthetic process"/>
    <property type="evidence" value="ECO:0007669"/>
    <property type="project" value="UniProtKB-UniRule"/>
</dbReference>
<evidence type="ECO:0000256" key="6">
    <source>
        <dbReference type="ARBA" id="ARBA00022490"/>
    </source>
</evidence>
<keyword evidence="15" id="KW-1185">Reference proteome</keyword>
<evidence type="ECO:0000256" key="11">
    <source>
        <dbReference type="ARBA" id="ARBA00048258"/>
    </source>
</evidence>
<keyword evidence="6 13" id="KW-0963">Cytoplasm</keyword>
<gene>
    <name evidence="13 14" type="primary">panC</name>
    <name evidence="14" type="ORF">Fuma_05283</name>
</gene>
<feature type="binding site" evidence="13">
    <location>
        <begin position="147"/>
        <end position="150"/>
    </location>
    <ligand>
        <name>ATP</name>
        <dbReference type="ChEBI" id="CHEBI:30616"/>
    </ligand>
</feature>
<evidence type="ECO:0000313" key="15">
    <source>
        <dbReference type="Proteomes" id="UP000187735"/>
    </source>
</evidence>
<dbReference type="CDD" id="cd00560">
    <property type="entry name" value="PanC"/>
    <property type="match status" value="1"/>
</dbReference>
<comment type="similarity">
    <text evidence="3 13">Belongs to the pantothenate synthetase family.</text>
</comment>
<dbReference type="InterPro" id="IPR003721">
    <property type="entry name" value="Pantoate_ligase"/>
</dbReference>
<comment type="subcellular location">
    <subcellularLocation>
        <location evidence="1 13">Cytoplasm</location>
    </subcellularLocation>
</comment>
<reference evidence="14 15" key="1">
    <citation type="journal article" date="2016" name="Front. Microbiol.">
        <title>Fuerstia marisgermanicae gen. nov., sp. nov., an Unusual Member of the Phylum Planctomycetes from the German Wadden Sea.</title>
        <authorList>
            <person name="Kohn T."/>
            <person name="Heuer A."/>
            <person name="Jogler M."/>
            <person name="Vollmers J."/>
            <person name="Boedeker C."/>
            <person name="Bunk B."/>
            <person name="Rast P."/>
            <person name="Borchert D."/>
            <person name="Glockner I."/>
            <person name="Freese H.M."/>
            <person name="Klenk H.P."/>
            <person name="Overmann J."/>
            <person name="Kaster A.K."/>
            <person name="Rohde M."/>
            <person name="Wiegand S."/>
            <person name="Jogler C."/>
        </authorList>
    </citation>
    <scope>NUCLEOTIDE SEQUENCE [LARGE SCALE GENOMIC DNA]</scope>
    <source>
        <strain evidence="14 15">NH11</strain>
    </source>
</reference>
<name>A0A1P8WNI5_9PLAN</name>
<keyword evidence="10 13" id="KW-0067">ATP-binding</keyword>
<dbReference type="EC" id="6.3.2.1" evidence="4 13"/>
<evidence type="ECO:0000313" key="14">
    <source>
        <dbReference type="EMBL" id="APZ95624.1"/>
    </source>
</evidence>
<dbReference type="KEGG" id="fmr:Fuma_05283"/>
<evidence type="ECO:0000256" key="10">
    <source>
        <dbReference type="ARBA" id="ARBA00022840"/>
    </source>
</evidence>
<comment type="function">
    <text evidence="12 13">Catalyzes the condensation of pantoate with beta-alanine in an ATP-dependent reaction via a pantoyl-adenylate intermediate.</text>
</comment>
<dbReference type="PANTHER" id="PTHR21299:SF1">
    <property type="entry name" value="PANTOATE--BETA-ALANINE LIGASE"/>
    <property type="match status" value="1"/>
</dbReference>
<feature type="binding site" evidence="13">
    <location>
        <begin position="30"/>
        <end position="37"/>
    </location>
    <ligand>
        <name>ATP</name>
        <dbReference type="ChEBI" id="CHEBI:30616"/>
    </ligand>
</feature>
<dbReference type="AlphaFoldDB" id="A0A1P8WNI5"/>
<dbReference type="Gene3D" id="3.30.1300.10">
    <property type="entry name" value="Pantoate-beta-alanine ligase, C-terminal domain"/>
    <property type="match status" value="1"/>
</dbReference>
<dbReference type="GO" id="GO:0005524">
    <property type="term" value="F:ATP binding"/>
    <property type="evidence" value="ECO:0007669"/>
    <property type="project" value="UniProtKB-KW"/>
</dbReference>
<evidence type="ECO:0000256" key="13">
    <source>
        <dbReference type="HAMAP-Rule" id="MF_00158"/>
    </source>
</evidence>
<keyword evidence="8 13" id="KW-0566">Pantothenate biosynthesis</keyword>
<dbReference type="STRING" id="1891926.Fuma_05283"/>
<keyword evidence="9 13" id="KW-0547">Nucleotide-binding</keyword>
<feature type="binding site" evidence="13">
    <location>
        <position position="61"/>
    </location>
    <ligand>
        <name>(R)-pantoate</name>
        <dbReference type="ChEBI" id="CHEBI:15980"/>
    </ligand>
</feature>